<evidence type="ECO:0000313" key="8">
    <source>
        <dbReference type="Proteomes" id="UP000230833"/>
    </source>
</evidence>
<dbReference type="PANTHER" id="PTHR36174:SF1">
    <property type="entry name" value="LIPID II:GLYCINE GLYCYLTRANSFERASE"/>
    <property type="match status" value="1"/>
</dbReference>
<dbReference type="PANTHER" id="PTHR36174">
    <property type="entry name" value="LIPID II:GLYCINE GLYCYLTRANSFERASE"/>
    <property type="match status" value="1"/>
</dbReference>
<dbReference type="GO" id="GO:0009252">
    <property type="term" value="P:peptidoglycan biosynthetic process"/>
    <property type="evidence" value="ECO:0007669"/>
    <property type="project" value="UniProtKB-KW"/>
</dbReference>
<dbReference type="InterPro" id="IPR016181">
    <property type="entry name" value="Acyl_CoA_acyltransferase"/>
</dbReference>
<evidence type="ECO:0000256" key="5">
    <source>
        <dbReference type="ARBA" id="ARBA00023315"/>
    </source>
</evidence>
<protein>
    <recommendedName>
        <fullName evidence="9">BioF2-like acetyltransferase domain-containing protein</fullName>
    </recommendedName>
</protein>
<dbReference type="SUPFAM" id="SSF55729">
    <property type="entry name" value="Acyl-CoA N-acyltransferases (Nat)"/>
    <property type="match status" value="2"/>
</dbReference>
<keyword evidence="6" id="KW-0961">Cell wall biogenesis/degradation</keyword>
<evidence type="ECO:0000256" key="2">
    <source>
        <dbReference type="ARBA" id="ARBA00022679"/>
    </source>
</evidence>
<comment type="caution">
    <text evidence="7">The sequence shown here is derived from an EMBL/GenBank/DDBJ whole genome shotgun (WGS) entry which is preliminary data.</text>
</comment>
<dbReference type="GO" id="GO:0016755">
    <property type="term" value="F:aminoacyltransferase activity"/>
    <property type="evidence" value="ECO:0007669"/>
    <property type="project" value="InterPro"/>
</dbReference>
<dbReference type="PROSITE" id="PS51191">
    <property type="entry name" value="FEMABX"/>
    <property type="match status" value="1"/>
</dbReference>
<evidence type="ECO:0000256" key="3">
    <source>
        <dbReference type="ARBA" id="ARBA00022960"/>
    </source>
</evidence>
<dbReference type="Proteomes" id="UP000230833">
    <property type="component" value="Unassembled WGS sequence"/>
</dbReference>
<evidence type="ECO:0000313" key="7">
    <source>
        <dbReference type="EMBL" id="PIR46854.1"/>
    </source>
</evidence>
<dbReference type="GO" id="GO:0008360">
    <property type="term" value="P:regulation of cell shape"/>
    <property type="evidence" value="ECO:0007669"/>
    <property type="project" value="UniProtKB-KW"/>
</dbReference>
<dbReference type="InterPro" id="IPR003447">
    <property type="entry name" value="FEMABX"/>
</dbReference>
<keyword evidence="4" id="KW-0573">Peptidoglycan synthesis</keyword>
<dbReference type="GO" id="GO:0071555">
    <property type="term" value="P:cell wall organization"/>
    <property type="evidence" value="ECO:0007669"/>
    <property type="project" value="UniProtKB-KW"/>
</dbReference>
<accession>A0A2H0RLG6</accession>
<gene>
    <name evidence="7" type="ORF">COV07_02205</name>
</gene>
<dbReference type="Pfam" id="PF02388">
    <property type="entry name" value="FemAB"/>
    <property type="match status" value="3"/>
</dbReference>
<evidence type="ECO:0008006" key="9">
    <source>
        <dbReference type="Google" id="ProtNLM"/>
    </source>
</evidence>
<name>A0A2H0RLG6_9BACT</name>
<comment type="similarity">
    <text evidence="1">Belongs to the FemABX family.</text>
</comment>
<proteinExistence type="inferred from homology"/>
<evidence type="ECO:0000256" key="1">
    <source>
        <dbReference type="ARBA" id="ARBA00009943"/>
    </source>
</evidence>
<dbReference type="AlphaFoldDB" id="A0A2H0RLG6"/>
<evidence type="ECO:0000256" key="6">
    <source>
        <dbReference type="ARBA" id="ARBA00023316"/>
    </source>
</evidence>
<keyword evidence="2" id="KW-0808">Transferase</keyword>
<dbReference type="EMBL" id="PCYL01000027">
    <property type="protein sequence ID" value="PIR46854.1"/>
    <property type="molecule type" value="Genomic_DNA"/>
</dbReference>
<organism evidence="7 8">
    <name type="scientific">Candidatus Vogelbacteria bacterium CG10_big_fil_rev_8_21_14_0_10_45_14</name>
    <dbReference type="NCBI Taxonomy" id="1975042"/>
    <lineage>
        <taxon>Bacteria</taxon>
        <taxon>Candidatus Vogeliibacteriota</taxon>
    </lineage>
</organism>
<keyword evidence="3" id="KW-0133">Cell shape</keyword>
<reference evidence="7 8" key="1">
    <citation type="submission" date="2017-09" db="EMBL/GenBank/DDBJ databases">
        <title>Depth-based differentiation of microbial function through sediment-hosted aquifers and enrichment of novel symbionts in the deep terrestrial subsurface.</title>
        <authorList>
            <person name="Probst A.J."/>
            <person name="Ladd B."/>
            <person name="Jarett J.K."/>
            <person name="Geller-Mcgrath D.E."/>
            <person name="Sieber C.M."/>
            <person name="Emerson J.B."/>
            <person name="Anantharaman K."/>
            <person name="Thomas B.C."/>
            <person name="Malmstrom R."/>
            <person name="Stieglmeier M."/>
            <person name="Klingl A."/>
            <person name="Woyke T."/>
            <person name="Ryan C.M."/>
            <person name="Banfield J.F."/>
        </authorList>
    </citation>
    <scope>NUCLEOTIDE SEQUENCE [LARGE SCALE GENOMIC DNA]</scope>
    <source>
        <strain evidence="7">CG10_big_fil_rev_8_21_14_0_10_45_14</strain>
    </source>
</reference>
<dbReference type="Gene3D" id="3.40.630.30">
    <property type="match status" value="2"/>
</dbReference>
<evidence type="ECO:0000256" key="4">
    <source>
        <dbReference type="ARBA" id="ARBA00022984"/>
    </source>
</evidence>
<sequence length="341" mass="39279">MNIIEDTVVDRASWNLFVIENFPPIGAFLQSYEWGTFQEKLGRGIQRMAVQEDGRTVSLFTMVKHKIPIGLSYVYSPRGPVVSNSKRTEDVITAIRDWSSNNLTKSAFLRLEPPVETLEKMEGLIAPKHYLQPRFNHAVRIQDEDEMLMSFHPSTRSNIRRAPKRGVTVERKDNITESELSIFFNMINDTKKRNSGKNAYPGKMYFESLLTTVPSVGEKPDPTQLTLRTYFGYQNGEPAAMHIVLFFAKTATYLFGATMTDKLGSKISTYLHFEGMKDARKFGMEYYDIGGVDSKRWPSLSAFKRQFRGVEFEYVGNIDVPIRKSLYYIYETTRFVRLMLN</sequence>
<keyword evidence="5" id="KW-0012">Acyltransferase</keyword>
<dbReference type="InterPro" id="IPR050644">
    <property type="entry name" value="PG_Glycine_Bridge_Synth"/>
</dbReference>